<dbReference type="InterPro" id="IPR035979">
    <property type="entry name" value="RBD_domain_sf"/>
</dbReference>
<feature type="region of interest" description="Disordered" evidence="3">
    <location>
        <begin position="221"/>
        <end position="426"/>
    </location>
</feature>
<dbReference type="PANTHER" id="PTHR45843">
    <property type="entry name" value="PEPTIDYL-PROLYL CIS-TRANS ISOMERASE-LIKE 4"/>
    <property type="match status" value="1"/>
</dbReference>
<dbReference type="GO" id="GO:0003676">
    <property type="term" value="F:nucleic acid binding"/>
    <property type="evidence" value="ECO:0007669"/>
    <property type="project" value="InterPro"/>
</dbReference>
<keyword evidence="4" id="KW-1185">Reference proteome</keyword>
<dbReference type="PANTHER" id="PTHR45843:SF1">
    <property type="entry name" value="PEPTIDYL-PROLYL CIS-TRANS ISOMERASE-LIKE 4"/>
    <property type="match status" value="1"/>
</dbReference>
<feature type="compositionally biased region" description="Low complexity" evidence="3">
    <location>
        <begin position="304"/>
        <end position="325"/>
    </location>
</feature>
<feature type="compositionally biased region" description="Basic and acidic residues" evidence="3">
    <location>
        <begin position="331"/>
        <end position="340"/>
    </location>
</feature>
<evidence type="ECO:0000313" key="5">
    <source>
        <dbReference type="WBParaSite" id="snap_masked-unitig_20620-processed-gene-0.0-mRNA-1"/>
    </source>
</evidence>
<feature type="compositionally biased region" description="Polar residues" evidence="3">
    <location>
        <begin position="269"/>
        <end position="278"/>
    </location>
</feature>
<reference evidence="5" key="1">
    <citation type="submission" date="2016-11" db="UniProtKB">
        <authorList>
            <consortium name="WormBaseParasite"/>
        </authorList>
    </citation>
    <scope>IDENTIFICATION</scope>
</reference>
<dbReference type="WBParaSite" id="snap_masked-unitig_20620-processed-gene-0.0-mRNA-1">
    <property type="protein sequence ID" value="snap_masked-unitig_20620-processed-gene-0.0-mRNA-1"/>
    <property type="gene ID" value="snap_masked-unitig_20620-processed-gene-0.0"/>
</dbReference>
<evidence type="ECO:0000256" key="1">
    <source>
        <dbReference type="ARBA" id="ARBA00004123"/>
    </source>
</evidence>
<sequence>ERLRCCEKNFLKRQSEVLQAGAWVSTLWLARSGAYRLATANAAGSRRGAVYAIARCEKYLICELRPKNEALRQKAARRSRQREQLARTDRIGAEDSHRRHGSLTQEEAAEYHKAAGGAVLTPSLLAMIARPARRRREAARQTAGFGEIHSCEVIRSKRTADDCEAAYFKMDNVLIDDRRIHVDFCQSVAKGQSDRCGWQAASSRQQPAPVSESALLIMDPGTAGLRVTEQQQKSRNRRSPKSREPEQQAEVRGTAPVSETAAEVPGTAVSESPNSSIESAGISAVSESRQQQRSRTAGLRVPNQQQRSPESPRSPSPRSAAEVPEIAGLRVPDHSIDRNRRSPSPDQQQRSRNRRISSESRPASRDPEPAVSESRSAAEIPEPPVPQRESRGDSRSKGTSSSRSAIRPVAVPLLHPQPPPRMPPSRLYRSRVLTEAEGGPTPHPESSESACRRGCSARDAELAARHVDLTESHSGCLSVAKDRRKNCVVGQRVPPPSFGNQFLASALAAFVQKCRGLLYYSGTALAPSPEVPQPASARRRLRDRPTLIQCLTRRAALLSRGLEHGLSGRDCGQRNLRLLPEGVEPQSRAASWWSVRPGVDAPDCCGGRPVLLPAGTSRWPTTADEAKRSLSSALLSACRSGLTTCCAVGADAGAPCCRLPACWTRPTACLTTPSLLMQRRVAGRLFLQNWRASSTGLEKPAPPQVPAASATMASPAWRRLWLPALSLAQPTDPSPGAVAMPVRRTSTAGQSGAALFVARYALAPSDAAALHSGLRAAQRDDLTWLSRGLGHPWPPRQDYQLRLPGFPRIYLHRLGGANRPGRQRRLPSSPCLRGERFDRSHRTVQAYPEHD</sequence>
<proteinExistence type="predicted"/>
<evidence type="ECO:0000313" key="4">
    <source>
        <dbReference type="Proteomes" id="UP000095280"/>
    </source>
</evidence>
<dbReference type="InterPro" id="IPR035542">
    <property type="entry name" value="CRIP"/>
</dbReference>
<comment type="subcellular location">
    <subcellularLocation>
        <location evidence="1">Nucleus</location>
    </subcellularLocation>
</comment>
<dbReference type="GO" id="GO:0005634">
    <property type="term" value="C:nucleus"/>
    <property type="evidence" value="ECO:0007669"/>
    <property type="project" value="UniProtKB-SubCell"/>
</dbReference>
<accession>A0A1I8JLN5</accession>
<organism evidence="4 5">
    <name type="scientific">Macrostomum lignano</name>
    <dbReference type="NCBI Taxonomy" id="282301"/>
    <lineage>
        <taxon>Eukaryota</taxon>
        <taxon>Metazoa</taxon>
        <taxon>Spiralia</taxon>
        <taxon>Lophotrochozoa</taxon>
        <taxon>Platyhelminthes</taxon>
        <taxon>Rhabditophora</taxon>
        <taxon>Macrostomorpha</taxon>
        <taxon>Macrostomida</taxon>
        <taxon>Macrostomidae</taxon>
        <taxon>Macrostomum</taxon>
    </lineage>
</organism>
<feature type="compositionally biased region" description="Basic and acidic residues" evidence="3">
    <location>
        <begin position="356"/>
        <end position="368"/>
    </location>
</feature>
<dbReference type="SUPFAM" id="SSF54928">
    <property type="entry name" value="RNA-binding domain, RBD"/>
    <property type="match status" value="1"/>
</dbReference>
<keyword evidence="2" id="KW-0539">Nucleus</keyword>
<evidence type="ECO:0000256" key="3">
    <source>
        <dbReference type="SAM" id="MobiDB-lite"/>
    </source>
</evidence>
<feature type="compositionally biased region" description="Basic and acidic residues" evidence="3">
    <location>
        <begin position="81"/>
        <end position="97"/>
    </location>
</feature>
<feature type="compositionally biased region" description="Polar residues" evidence="3">
    <location>
        <begin position="285"/>
        <end position="295"/>
    </location>
</feature>
<dbReference type="Proteomes" id="UP000095280">
    <property type="component" value="Unplaced"/>
</dbReference>
<protein>
    <submittedName>
        <fullName evidence="5">Protein kinase domain-containing protein</fullName>
    </submittedName>
</protein>
<evidence type="ECO:0000256" key="2">
    <source>
        <dbReference type="ARBA" id="ARBA00023242"/>
    </source>
</evidence>
<name>A0A1I8JLN5_9PLAT</name>
<feature type="region of interest" description="Disordered" evidence="3">
    <location>
        <begin position="73"/>
        <end position="106"/>
    </location>
</feature>
<dbReference type="AlphaFoldDB" id="A0A1I8JLN5"/>